<evidence type="ECO:0000313" key="3">
    <source>
        <dbReference type="WBParaSite" id="SCUD_0001357301-mRNA-1"/>
    </source>
</evidence>
<reference evidence="1 2" key="2">
    <citation type="submission" date="2018-11" db="EMBL/GenBank/DDBJ databases">
        <authorList>
            <consortium name="Pathogen Informatics"/>
        </authorList>
    </citation>
    <scope>NUCLEOTIDE SEQUENCE [LARGE SCALE GENOMIC DNA]</scope>
    <source>
        <strain evidence="1">Dakar</strain>
        <strain evidence="2">Dakar, Senegal</strain>
    </source>
</reference>
<dbReference type="EMBL" id="UZAK01035983">
    <property type="protein sequence ID" value="VDP53227.1"/>
    <property type="molecule type" value="Genomic_DNA"/>
</dbReference>
<dbReference type="Proteomes" id="UP000279833">
    <property type="component" value="Unassembled WGS sequence"/>
</dbReference>
<accession>A0A183KEX6</accession>
<organism evidence="3">
    <name type="scientific">Schistosoma curassoni</name>
    <dbReference type="NCBI Taxonomy" id="6186"/>
    <lineage>
        <taxon>Eukaryota</taxon>
        <taxon>Metazoa</taxon>
        <taxon>Spiralia</taxon>
        <taxon>Lophotrochozoa</taxon>
        <taxon>Platyhelminthes</taxon>
        <taxon>Trematoda</taxon>
        <taxon>Digenea</taxon>
        <taxon>Strigeidida</taxon>
        <taxon>Schistosomatoidea</taxon>
        <taxon>Schistosomatidae</taxon>
        <taxon>Schistosoma</taxon>
    </lineage>
</organism>
<keyword evidence="2" id="KW-1185">Reference proteome</keyword>
<reference evidence="3" key="1">
    <citation type="submission" date="2016-06" db="UniProtKB">
        <authorList>
            <consortium name="WormBaseParasite"/>
        </authorList>
    </citation>
    <scope>IDENTIFICATION</scope>
</reference>
<gene>
    <name evidence="1" type="ORF">SCUD_LOCUS13570</name>
</gene>
<proteinExistence type="predicted"/>
<protein>
    <submittedName>
        <fullName evidence="1 3">Uncharacterized protein</fullName>
    </submittedName>
</protein>
<evidence type="ECO:0000313" key="1">
    <source>
        <dbReference type="EMBL" id="VDP53227.1"/>
    </source>
</evidence>
<dbReference type="WBParaSite" id="SCUD_0001357301-mRNA-1">
    <property type="protein sequence ID" value="SCUD_0001357301-mRNA-1"/>
    <property type="gene ID" value="SCUD_0001357301"/>
</dbReference>
<evidence type="ECO:0000313" key="2">
    <source>
        <dbReference type="Proteomes" id="UP000279833"/>
    </source>
</evidence>
<dbReference type="AlphaFoldDB" id="A0A183KEX6"/>
<name>A0A183KEX6_9TREM</name>
<sequence length="154" mass="17370">MNIDNFCSMRWSSTLQPSRRSLQSSSNSSFILAFERLPPAIDIGWRTNCCLLMCLRPQDPLPHNLQGARGLVAKFLIATWRKSSPDNPSSSLISRAFSLPGSLLTGAPSRYKAEARYSALYKRKHPKQKDFTILYNTSNMKGLNTGFENSIWPQ</sequence>